<dbReference type="PANTHER" id="PTHR11731">
    <property type="entry name" value="PROTEASE FAMILY S9B,C DIPEPTIDYL-PEPTIDASE IV-RELATED"/>
    <property type="match status" value="1"/>
</dbReference>
<dbReference type="SUPFAM" id="SSF53474">
    <property type="entry name" value="alpha/beta-Hydrolases"/>
    <property type="match status" value="1"/>
</dbReference>
<evidence type="ECO:0000256" key="1">
    <source>
        <dbReference type="ARBA" id="ARBA00023180"/>
    </source>
</evidence>
<dbReference type="EC" id="3.4.14.5" evidence="5"/>
<evidence type="ECO:0000256" key="2">
    <source>
        <dbReference type="SAM" id="SignalP"/>
    </source>
</evidence>
<gene>
    <name evidence="5" type="ORF">FHS60_001095</name>
</gene>
<proteinExistence type="predicted"/>
<dbReference type="Proteomes" id="UP000541425">
    <property type="component" value="Unassembled WGS sequence"/>
</dbReference>
<dbReference type="Pfam" id="PF00930">
    <property type="entry name" value="DPPIV_N"/>
    <property type="match status" value="1"/>
</dbReference>
<sequence length="732" mass="83462">MNKLLVLATCAILSVGNLAAQSEPLNLKDITSGRYYAHRIYGVRPANDGNSYTQLSEDSRRIIRRSFKNGEEIGTLFNASTARGPIKVEHIDGYIMSPDESRILLQTKTKSIYRRSFTAEYYIFDVKNNRFTHLSEGGPQQVPVFSPDGTMIAFARENNLFLVKLLFDNAESQITKDGKFNEVLNGIPDWVNEEEFSTNCSFTFSADSKMLAWIRYDESKVPIYSIQEFKGSHPTLKQYDEYPGTYDYKYPVAGAKNSEVSVKTFDIKNRVTRTMAVPVDSDGYIPRIQFTSDPDRLAVVTLNRHQDRMDIYMVNPRSTEAKLALRENGTKYIQESAYDALTFYPGQFTFISDRTGYQHVYLYNLNGQLVRPLTQGNYDVTTFYGYDPKTGNCYYQSAQESPLRRSVYMNDKNGRTRKLSTETGTNSATFSKNFNYFMNVWSNSTTPYVTTLRDGNGKTLSTLLDNKELKEKVASFTGQQEFFTFTTSEGVQLNGWMQKPKNFDATKKYPVIMYQYSGPGSQEVADNWKIGFSGGGIWESYMNEQGYIFVIVDGRGTGARGSEFEKCTYLKLGELESKDQVEAAQYLGTLPYVDKNRIGIWGWSFGGFNTLMAMSEGRPVFKAGVAVAAPTNWKYYDTVYTERYMRTPKENEGYNINPINRVEKLHGNLLLIHGTADDNVHYRNCAEWAEAAVQANKQFQMQIYTNRNHFISGGNTRLHLMTRISEFFKTNL</sequence>
<accession>A0A7W5UMY3</accession>
<reference evidence="5 6" key="1">
    <citation type="submission" date="2020-08" db="EMBL/GenBank/DDBJ databases">
        <title>Genomic Encyclopedia of Type Strains, Phase IV (KMG-IV): sequencing the most valuable type-strain genomes for metagenomic binning, comparative biology and taxonomic classification.</title>
        <authorList>
            <person name="Goeker M."/>
        </authorList>
    </citation>
    <scope>NUCLEOTIDE SEQUENCE [LARGE SCALE GENOMIC DNA]</scope>
    <source>
        <strain evidence="5 6">DSM 22548</strain>
    </source>
</reference>
<evidence type="ECO:0000313" key="5">
    <source>
        <dbReference type="EMBL" id="MBB3702632.1"/>
    </source>
</evidence>
<protein>
    <submittedName>
        <fullName evidence="5">Dipeptidyl-peptidase-4</fullName>
        <ecNumber evidence="5">3.4.14.5</ecNumber>
    </submittedName>
</protein>
<organism evidence="5 6">
    <name type="scientific">Alloprevotella rava</name>
    <dbReference type="NCBI Taxonomy" id="671218"/>
    <lineage>
        <taxon>Bacteria</taxon>
        <taxon>Pseudomonadati</taxon>
        <taxon>Bacteroidota</taxon>
        <taxon>Bacteroidia</taxon>
        <taxon>Bacteroidales</taxon>
        <taxon>Prevotellaceae</taxon>
        <taxon>Alloprevotella</taxon>
    </lineage>
</organism>
<dbReference type="EMBL" id="JACICA010000004">
    <property type="protein sequence ID" value="MBB3702632.1"/>
    <property type="molecule type" value="Genomic_DNA"/>
</dbReference>
<dbReference type="InterPro" id="IPR050278">
    <property type="entry name" value="Serine_Prot_S9B/DPPIV"/>
</dbReference>
<feature type="domain" description="Dipeptidylpeptidase IV N-terminal" evidence="4">
    <location>
        <begin position="97"/>
        <end position="448"/>
    </location>
</feature>
<keyword evidence="2" id="KW-0732">Signal</keyword>
<dbReference type="Pfam" id="PF00326">
    <property type="entry name" value="Peptidase_S9"/>
    <property type="match status" value="1"/>
</dbReference>
<dbReference type="Gene3D" id="3.40.50.1820">
    <property type="entry name" value="alpha/beta hydrolase"/>
    <property type="match status" value="1"/>
</dbReference>
<dbReference type="InterPro" id="IPR001375">
    <property type="entry name" value="Peptidase_S9_cat"/>
</dbReference>
<dbReference type="Gene3D" id="2.140.10.30">
    <property type="entry name" value="Dipeptidylpeptidase IV, N-terminal domain"/>
    <property type="match status" value="1"/>
</dbReference>
<dbReference type="GO" id="GO:0006508">
    <property type="term" value="P:proteolysis"/>
    <property type="evidence" value="ECO:0007669"/>
    <property type="project" value="InterPro"/>
</dbReference>
<dbReference type="GO" id="GO:0008239">
    <property type="term" value="F:dipeptidyl-peptidase activity"/>
    <property type="evidence" value="ECO:0007669"/>
    <property type="project" value="UniProtKB-EC"/>
</dbReference>
<dbReference type="InterPro" id="IPR002469">
    <property type="entry name" value="Peptidase_S9B_N"/>
</dbReference>
<dbReference type="GO" id="GO:0008236">
    <property type="term" value="F:serine-type peptidase activity"/>
    <property type="evidence" value="ECO:0007669"/>
    <property type="project" value="InterPro"/>
</dbReference>
<dbReference type="InterPro" id="IPR029058">
    <property type="entry name" value="AB_hydrolase_fold"/>
</dbReference>
<name>A0A7W5UMY3_9BACT</name>
<evidence type="ECO:0000259" key="3">
    <source>
        <dbReference type="Pfam" id="PF00326"/>
    </source>
</evidence>
<feature type="chain" id="PRO_5030931834" evidence="2">
    <location>
        <begin position="20"/>
        <end position="732"/>
    </location>
</feature>
<feature type="signal peptide" evidence="2">
    <location>
        <begin position="1"/>
        <end position="19"/>
    </location>
</feature>
<dbReference type="RefSeq" id="WP_183695911.1">
    <property type="nucleotide sequence ID" value="NZ_JACICA010000004.1"/>
</dbReference>
<dbReference type="FunFam" id="3.40.50.1820:FF:000003">
    <property type="entry name" value="Dipeptidyl peptidase 4"/>
    <property type="match status" value="1"/>
</dbReference>
<evidence type="ECO:0000313" key="6">
    <source>
        <dbReference type="Proteomes" id="UP000541425"/>
    </source>
</evidence>
<feature type="domain" description="Peptidase S9 prolyl oligopeptidase catalytic" evidence="3">
    <location>
        <begin position="540"/>
        <end position="731"/>
    </location>
</feature>
<dbReference type="SUPFAM" id="SSF82171">
    <property type="entry name" value="DPP6 N-terminal domain-like"/>
    <property type="match status" value="1"/>
</dbReference>
<dbReference type="AlphaFoldDB" id="A0A7W5UMY3"/>
<keyword evidence="5" id="KW-0378">Hydrolase</keyword>
<dbReference type="PANTHER" id="PTHR11731:SF193">
    <property type="entry name" value="DIPEPTIDYL PEPTIDASE 9"/>
    <property type="match status" value="1"/>
</dbReference>
<keyword evidence="1" id="KW-0325">Glycoprotein</keyword>
<comment type="caution">
    <text evidence="5">The sequence shown here is derived from an EMBL/GenBank/DDBJ whole genome shotgun (WGS) entry which is preliminary data.</text>
</comment>
<evidence type="ECO:0000259" key="4">
    <source>
        <dbReference type="Pfam" id="PF00930"/>
    </source>
</evidence>